<reference evidence="2" key="1">
    <citation type="journal article" date="2023" name="Mol. Phylogenet. Evol.">
        <title>Genome-scale phylogeny and comparative genomics of the fungal order Sordariales.</title>
        <authorList>
            <person name="Hensen N."/>
            <person name="Bonometti L."/>
            <person name="Westerberg I."/>
            <person name="Brannstrom I.O."/>
            <person name="Guillou S."/>
            <person name="Cros-Aarteil S."/>
            <person name="Calhoun S."/>
            <person name="Haridas S."/>
            <person name="Kuo A."/>
            <person name="Mondo S."/>
            <person name="Pangilinan J."/>
            <person name="Riley R."/>
            <person name="LaButti K."/>
            <person name="Andreopoulos B."/>
            <person name="Lipzen A."/>
            <person name="Chen C."/>
            <person name="Yan M."/>
            <person name="Daum C."/>
            <person name="Ng V."/>
            <person name="Clum A."/>
            <person name="Steindorff A."/>
            <person name="Ohm R.A."/>
            <person name="Martin F."/>
            <person name="Silar P."/>
            <person name="Natvig D.O."/>
            <person name="Lalanne C."/>
            <person name="Gautier V."/>
            <person name="Ament-Velasquez S.L."/>
            <person name="Kruys A."/>
            <person name="Hutchinson M.I."/>
            <person name="Powell A.J."/>
            <person name="Barry K."/>
            <person name="Miller A.N."/>
            <person name="Grigoriev I.V."/>
            <person name="Debuchy R."/>
            <person name="Gladieux P."/>
            <person name="Hiltunen Thoren M."/>
            <person name="Johannesson H."/>
        </authorList>
    </citation>
    <scope>NUCLEOTIDE SEQUENCE</scope>
    <source>
        <strain evidence="2">CBS 955.72</strain>
    </source>
</reference>
<protein>
    <submittedName>
        <fullName evidence="2">Meiosis protein SPO22/ZIP4 like-domain-containing protein</fullName>
    </submittedName>
</protein>
<dbReference type="InterPro" id="IPR013940">
    <property type="entry name" value="Spo22/ZIP4/TEX11"/>
</dbReference>
<dbReference type="EMBL" id="JAUIQD010000007">
    <property type="protein sequence ID" value="KAK3344293.1"/>
    <property type="molecule type" value="Genomic_DNA"/>
</dbReference>
<evidence type="ECO:0000313" key="2">
    <source>
        <dbReference type="EMBL" id="KAK3344293.1"/>
    </source>
</evidence>
<keyword evidence="1" id="KW-0469">Meiosis</keyword>
<dbReference type="Proteomes" id="UP001275084">
    <property type="component" value="Unassembled WGS sequence"/>
</dbReference>
<evidence type="ECO:0000313" key="3">
    <source>
        <dbReference type="Proteomes" id="UP001275084"/>
    </source>
</evidence>
<dbReference type="PANTHER" id="PTHR40375">
    <property type="entry name" value="SPORULATION-SPECIFIC PROTEIN 22"/>
    <property type="match status" value="1"/>
</dbReference>
<dbReference type="PANTHER" id="PTHR40375:SF2">
    <property type="entry name" value="SPORULATION-SPECIFIC PROTEIN 22"/>
    <property type="match status" value="1"/>
</dbReference>
<sequence length="937" mass="106310">MIPDRAFRIPQQPQPGGKTERRIEAAIEFSQSLYRILSSDPKDAPATDALVDDIKKHVNKLHECEQKHKYLPGVAGDPEIDAQAVRLWNLCTRLRREASEVERLRRLFLYGRVLAFHLLAVVRPPKKGASGEVVYLLRLALKAARDCIDGSESELATPILMKAAEYKGTLQDLAPSLVEEDVDEANCLEVEYFIVRTALSWKENRIDVAEHMYTKAERLRNFLTPDYAERLADILYEIGKSLSAKEDFTIATKWLERADETINRQSLESLSREGIELRLAILQALVTALLETGSRKDLERAKNHVDYIEAEVGNKLVVSLLRLELLQKTPAEVFDSDTYGNVLRHMIKDFNFTEPGFRLIIYHIRKLHDKSPGVGCAVLDDFILALAKAENDTWMEKAIITRMWMISNQRDTLSTIDAVRSVLSNLAKPLSAEAAIAAQALTWKKLESNYTLGQYDLAESWCQLSLHTAFRSCGPSNTSKLERKLLLCALARNSLEVAVSIIEKMSQQSWKEPMTAYLAFKVAIRIEDRALAERSLETVSSAPDHIDYLGACIAESQKAGDIFCAIAALKKLHEKYEYKSPNPIHLPALFRCTIRLLNLLVDRSDADKNRIIHELCEEFDAVVLALQRQKRESEAETLFNVDELEWFSRNAYNLALKNTTTWDLRHVVKMLTACVNIVSYISSDVGSQVDLSLKSLFSRFVISSALVSLARTQDKVEKQRRDYLAVRAHVMEFDQELPGHLPNFEKVLKNDMLRKHAALLAFDFEAAVSLGQLEDLGSIVQRAALCRNVTAYQAMADCLLRGRVPGQVLYSTMRKIINEIWNLESFDAVKLAKYTRCLFQATLPLDDGLGIKLLDEACSKARELRESEGHWPEEELQWMAATAFNHAIDCYSSHETERAKEWATKAINLSHYCDDEGGLERILQDKYLQLRFDVDAR</sequence>
<dbReference type="GO" id="GO:0090173">
    <property type="term" value="P:regulation of synaptonemal complex assembly"/>
    <property type="evidence" value="ECO:0007669"/>
    <property type="project" value="InterPro"/>
</dbReference>
<gene>
    <name evidence="2" type="ORF">B0T25DRAFT_322715</name>
</gene>
<reference evidence="2" key="2">
    <citation type="submission" date="2023-06" db="EMBL/GenBank/DDBJ databases">
        <authorList>
            <consortium name="Lawrence Berkeley National Laboratory"/>
            <person name="Haridas S."/>
            <person name="Hensen N."/>
            <person name="Bonometti L."/>
            <person name="Westerberg I."/>
            <person name="Brannstrom I.O."/>
            <person name="Guillou S."/>
            <person name="Cros-Aarteil S."/>
            <person name="Calhoun S."/>
            <person name="Kuo A."/>
            <person name="Mondo S."/>
            <person name="Pangilinan J."/>
            <person name="Riley R."/>
            <person name="Labutti K."/>
            <person name="Andreopoulos B."/>
            <person name="Lipzen A."/>
            <person name="Chen C."/>
            <person name="Yanf M."/>
            <person name="Daum C."/>
            <person name="Ng V."/>
            <person name="Clum A."/>
            <person name="Steindorff A."/>
            <person name="Ohm R."/>
            <person name="Martin F."/>
            <person name="Silar P."/>
            <person name="Natvig D."/>
            <person name="Lalanne C."/>
            <person name="Gautier V."/>
            <person name="Ament-Velasquez S.L."/>
            <person name="Kruys A."/>
            <person name="Hutchinson M.I."/>
            <person name="Powell A.J."/>
            <person name="Barry K."/>
            <person name="Miller A.N."/>
            <person name="Grigoriev I.V."/>
            <person name="Debuchy R."/>
            <person name="Gladieux P."/>
            <person name="Thoren M.H."/>
            <person name="Johannesson H."/>
        </authorList>
    </citation>
    <scope>NUCLEOTIDE SEQUENCE</scope>
    <source>
        <strain evidence="2">CBS 955.72</strain>
    </source>
</reference>
<keyword evidence="3" id="KW-1185">Reference proteome</keyword>
<dbReference type="GO" id="GO:0051321">
    <property type="term" value="P:meiotic cell cycle"/>
    <property type="evidence" value="ECO:0007669"/>
    <property type="project" value="UniProtKB-KW"/>
</dbReference>
<dbReference type="AlphaFoldDB" id="A0AAJ0HA19"/>
<name>A0AAJ0HA19_9PEZI</name>
<evidence type="ECO:0000256" key="1">
    <source>
        <dbReference type="ARBA" id="ARBA00023254"/>
    </source>
</evidence>
<comment type="caution">
    <text evidence="2">The sequence shown here is derived from an EMBL/GenBank/DDBJ whole genome shotgun (WGS) entry which is preliminary data.</text>
</comment>
<organism evidence="2 3">
    <name type="scientific">Lasiosphaeria hispida</name>
    <dbReference type="NCBI Taxonomy" id="260671"/>
    <lineage>
        <taxon>Eukaryota</taxon>
        <taxon>Fungi</taxon>
        <taxon>Dikarya</taxon>
        <taxon>Ascomycota</taxon>
        <taxon>Pezizomycotina</taxon>
        <taxon>Sordariomycetes</taxon>
        <taxon>Sordariomycetidae</taxon>
        <taxon>Sordariales</taxon>
        <taxon>Lasiosphaeriaceae</taxon>
        <taxon>Lasiosphaeria</taxon>
    </lineage>
</organism>
<accession>A0AAJ0HA19</accession>
<dbReference type="InterPro" id="IPR039057">
    <property type="entry name" value="Spo22/ZIP4"/>
</dbReference>
<dbReference type="Pfam" id="PF08631">
    <property type="entry name" value="SPO22"/>
    <property type="match status" value="1"/>
</dbReference>
<proteinExistence type="predicted"/>